<dbReference type="SUPFAM" id="SSF56574">
    <property type="entry name" value="Serpins"/>
    <property type="match status" value="1"/>
</dbReference>
<dbReference type="OrthoDB" id="671595at2759"/>
<feature type="domain" description="Serpin" evidence="5">
    <location>
        <begin position="48"/>
        <end position="413"/>
    </location>
</feature>
<proteinExistence type="inferred from homology"/>
<keyword evidence="2" id="KW-0722">Serine protease inhibitor</keyword>
<dbReference type="InterPro" id="IPR023795">
    <property type="entry name" value="Serpin_CS"/>
</dbReference>
<dbReference type="Proteomes" id="UP000235965">
    <property type="component" value="Unassembled WGS sequence"/>
</dbReference>
<keyword evidence="1" id="KW-0646">Protease inhibitor</keyword>
<dbReference type="SMART" id="SM00093">
    <property type="entry name" value="SERPIN"/>
    <property type="match status" value="1"/>
</dbReference>
<comment type="caution">
    <text evidence="6">The sequence shown here is derived from an EMBL/GenBank/DDBJ whole genome shotgun (WGS) entry which is preliminary data.</text>
</comment>
<evidence type="ECO:0000256" key="1">
    <source>
        <dbReference type="ARBA" id="ARBA00022690"/>
    </source>
</evidence>
<dbReference type="EMBL" id="NEVH01003740">
    <property type="protein sequence ID" value="PNF40331.1"/>
    <property type="molecule type" value="Genomic_DNA"/>
</dbReference>
<dbReference type="PANTHER" id="PTHR11461:SF278">
    <property type="entry name" value="SERINE PROTEASE INHIBITOR 88EA"/>
    <property type="match status" value="1"/>
</dbReference>
<keyword evidence="7" id="KW-1185">Reference proteome</keyword>
<evidence type="ECO:0000256" key="2">
    <source>
        <dbReference type="ARBA" id="ARBA00022900"/>
    </source>
</evidence>
<dbReference type="InterPro" id="IPR042185">
    <property type="entry name" value="Serpin_sf_2"/>
</dbReference>
<accession>A0A2J7RHL8</accession>
<dbReference type="STRING" id="105785.A0A2J7RHL8"/>
<evidence type="ECO:0000256" key="4">
    <source>
        <dbReference type="SAM" id="SignalP"/>
    </source>
</evidence>
<dbReference type="CDD" id="cd19594">
    <property type="entry name" value="serpin_crustaceans_chelicerates_insects"/>
    <property type="match status" value="1"/>
</dbReference>
<dbReference type="GO" id="GO:0004867">
    <property type="term" value="F:serine-type endopeptidase inhibitor activity"/>
    <property type="evidence" value="ECO:0007669"/>
    <property type="project" value="UniProtKB-KW"/>
</dbReference>
<keyword evidence="4" id="KW-0732">Signal</keyword>
<evidence type="ECO:0000313" key="7">
    <source>
        <dbReference type="Proteomes" id="UP000235965"/>
    </source>
</evidence>
<dbReference type="InterPro" id="IPR023796">
    <property type="entry name" value="Serpin_dom"/>
</dbReference>
<dbReference type="FunCoup" id="A0A2J7RHL8">
    <property type="interactions" value="43"/>
</dbReference>
<comment type="similarity">
    <text evidence="3">Belongs to the serpin family.</text>
</comment>
<dbReference type="InParanoid" id="A0A2J7RHL8"/>
<evidence type="ECO:0000313" key="6">
    <source>
        <dbReference type="EMBL" id="PNF40331.1"/>
    </source>
</evidence>
<reference evidence="6 7" key="1">
    <citation type="submission" date="2017-12" db="EMBL/GenBank/DDBJ databases">
        <title>Hemimetabolous genomes reveal molecular basis of termite eusociality.</title>
        <authorList>
            <person name="Harrison M.C."/>
            <person name="Jongepier E."/>
            <person name="Robertson H.M."/>
            <person name="Arning N."/>
            <person name="Bitard-Feildel T."/>
            <person name="Chao H."/>
            <person name="Childers C.P."/>
            <person name="Dinh H."/>
            <person name="Doddapaneni H."/>
            <person name="Dugan S."/>
            <person name="Gowin J."/>
            <person name="Greiner C."/>
            <person name="Han Y."/>
            <person name="Hu H."/>
            <person name="Hughes D.S.T."/>
            <person name="Huylmans A.-K."/>
            <person name="Kemena C."/>
            <person name="Kremer L.P.M."/>
            <person name="Lee S.L."/>
            <person name="Lopez-Ezquerra A."/>
            <person name="Mallet L."/>
            <person name="Monroy-Kuhn J.M."/>
            <person name="Moser A."/>
            <person name="Murali S.C."/>
            <person name="Muzny D.M."/>
            <person name="Otani S."/>
            <person name="Piulachs M.-D."/>
            <person name="Poelchau M."/>
            <person name="Qu J."/>
            <person name="Schaub F."/>
            <person name="Wada-Katsumata A."/>
            <person name="Worley K.C."/>
            <person name="Xie Q."/>
            <person name="Ylla G."/>
            <person name="Poulsen M."/>
            <person name="Gibbs R.A."/>
            <person name="Schal C."/>
            <person name="Richards S."/>
            <person name="Belles X."/>
            <person name="Korb J."/>
            <person name="Bornberg-Bauer E."/>
        </authorList>
    </citation>
    <scope>NUCLEOTIDE SEQUENCE [LARGE SCALE GENOMIC DNA]</scope>
    <source>
        <tissue evidence="6">Whole body</tissue>
    </source>
</reference>
<dbReference type="PROSITE" id="PS00284">
    <property type="entry name" value="SERPIN"/>
    <property type="match status" value="1"/>
</dbReference>
<protein>
    <submittedName>
        <fullName evidence="6">Serine protease inhibitor 88Ea</fullName>
    </submittedName>
</protein>
<dbReference type="InterPro" id="IPR000215">
    <property type="entry name" value="Serpin_fam"/>
</dbReference>
<feature type="chain" id="PRO_5014387822" evidence="4">
    <location>
        <begin position="20"/>
        <end position="415"/>
    </location>
</feature>
<name>A0A2J7RHL8_9NEOP</name>
<gene>
    <name evidence="6" type="primary">Spn88Ea</name>
    <name evidence="6" type="ORF">B7P43_G04515</name>
</gene>
<organism evidence="6 7">
    <name type="scientific">Cryptotermes secundus</name>
    <dbReference type="NCBI Taxonomy" id="105785"/>
    <lineage>
        <taxon>Eukaryota</taxon>
        <taxon>Metazoa</taxon>
        <taxon>Ecdysozoa</taxon>
        <taxon>Arthropoda</taxon>
        <taxon>Hexapoda</taxon>
        <taxon>Insecta</taxon>
        <taxon>Pterygota</taxon>
        <taxon>Neoptera</taxon>
        <taxon>Polyneoptera</taxon>
        <taxon>Dictyoptera</taxon>
        <taxon>Blattodea</taxon>
        <taxon>Blattoidea</taxon>
        <taxon>Termitoidae</taxon>
        <taxon>Kalotermitidae</taxon>
        <taxon>Cryptotermitinae</taxon>
        <taxon>Cryptotermes</taxon>
    </lineage>
</organism>
<dbReference type="Gene3D" id="3.30.497.10">
    <property type="entry name" value="Antithrombin, subunit I, domain 2"/>
    <property type="match status" value="1"/>
</dbReference>
<dbReference type="Pfam" id="PF00079">
    <property type="entry name" value="Serpin"/>
    <property type="match status" value="1"/>
</dbReference>
<evidence type="ECO:0000256" key="3">
    <source>
        <dbReference type="RuleBase" id="RU000411"/>
    </source>
</evidence>
<dbReference type="InterPro" id="IPR042178">
    <property type="entry name" value="Serpin_sf_1"/>
</dbReference>
<dbReference type="Gene3D" id="2.30.39.10">
    <property type="entry name" value="Alpha-1-antitrypsin, domain 1"/>
    <property type="match status" value="2"/>
</dbReference>
<dbReference type="PANTHER" id="PTHR11461">
    <property type="entry name" value="SERINE PROTEASE INHIBITOR, SERPIN"/>
    <property type="match status" value="1"/>
</dbReference>
<dbReference type="InterPro" id="IPR036186">
    <property type="entry name" value="Serpin_sf"/>
</dbReference>
<dbReference type="AlphaFoldDB" id="A0A2J7RHL8"/>
<dbReference type="GO" id="GO:0005615">
    <property type="term" value="C:extracellular space"/>
    <property type="evidence" value="ECO:0007669"/>
    <property type="project" value="InterPro"/>
</dbReference>
<evidence type="ECO:0000259" key="5">
    <source>
        <dbReference type="SMART" id="SM00093"/>
    </source>
</evidence>
<feature type="signal peptide" evidence="4">
    <location>
        <begin position="1"/>
        <end position="19"/>
    </location>
</feature>
<sequence>MMLPLVIALAVMLPHLSTQQCFSPDDTKVQNSPNTRQELFTGEQAFSMAMLREAVAVNPTGNVFFSPYSVYNALLLAYFGAANHTEQALKATLRIPETQNKMSTMQAYRFEKYSQSIREINGSESYELRSANKLFLAKRLKLRDCIAHLFEDDIQPLDFVADPEAARQNINNWVEIQTKRQIRDLIPQDKITPDTELVLANAAYFKGLWQSQFLPEHTHKEVFYVSHSKLALVDMMKQKGTFNHIVSERLGAHVLELPYKGNTVSMFIILPPNAKSNGIESVIKQLSVESLQEIVEDDLPRAVEVSIPKFTVEETIELTPILERLGVGDLFQSTSDLTGFTGEDGLHLDEAVHKAKIAVDEQGTVAAAATAIFSFRSSRPLTPARFIANHPFVYFLFDKTSQTIQFMGVYRSPNN</sequence>